<protein>
    <submittedName>
        <fullName evidence="2">Uncharacterized protein</fullName>
    </submittedName>
</protein>
<dbReference type="Proteomes" id="UP000887013">
    <property type="component" value="Unassembled WGS sequence"/>
</dbReference>
<dbReference type="EMBL" id="BMAW01039077">
    <property type="protein sequence ID" value="GFU54382.1"/>
    <property type="molecule type" value="Genomic_DNA"/>
</dbReference>
<gene>
    <name evidence="2" type="ORF">NPIL_471071</name>
</gene>
<dbReference type="AlphaFoldDB" id="A0A8X6R7G1"/>
<sequence length="75" mass="8524">METLESESAAGTRSAREAGRHLGLPSSSISNILHGVLNQYPYKVQSWHELLLLDTVEREAFVRRQEKCKSINIDR</sequence>
<name>A0A8X6R7G1_NEPPI</name>
<accession>A0A8X6R7G1</accession>
<organism evidence="2 3">
    <name type="scientific">Nephila pilipes</name>
    <name type="common">Giant wood spider</name>
    <name type="synonym">Nephila maculata</name>
    <dbReference type="NCBI Taxonomy" id="299642"/>
    <lineage>
        <taxon>Eukaryota</taxon>
        <taxon>Metazoa</taxon>
        <taxon>Ecdysozoa</taxon>
        <taxon>Arthropoda</taxon>
        <taxon>Chelicerata</taxon>
        <taxon>Arachnida</taxon>
        <taxon>Araneae</taxon>
        <taxon>Araneomorphae</taxon>
        <taxon>Entelegynae</taxon>
        <taxon>Araneoidea</taxon>
        <taxon>Nephilidae</taxon>
        <taxon>Nephila</taxon>
    </lineage>
</organism>
<proteinExistence type="predicted"/>
<comment type="caution">
    <text evidence="2">The sequence shown here is derived from an EMBL/GenBank/DDBJ whole genome shotgun (WGS) entry which is preliminary data.</text>
</comment>
<feature type="region of interest" description="Disordered" evidence="1">
    <location>
        <begin position="1"/>
        <end position="25"/>
    </location>
</feature>
<evidence type="ECO:0000313" key="3">
    <source>
        <dbReference type="Proteomes" id="UP000887013"/>
    </source>
</evidence>
<evidence type="ECO:0000256" key="1">
    <source>
        <dbReference type="SAM" id="MobiDB-lite"/>
    </source>
</evidence>
<reference evidence="2" key="1">
    <citation type="submission" date="2020-08" db="EMBL/GenBank/DDBJ databases">
        <title>Multicomponent nature underlies the extraordinary mechanical properties of spider dragline silk.</title>
        <authorList>
            <person name="Kono N."/>
            <person name="Nakamura H."/>
            <person name="Mori M."/>
            <person name="Yoshida Y."/>
            <person name="Ohtoshi R."/>
            <person name="Malay A.D."/>
            <person name="Moran D.A.P."/>
            <person name="Tomita M."/>
            <person name="Numata K."/>
            <person name="Arakawa K."/>
        </authorList>
    </citation>
    <scope>NUCLEOTIDE SEQUENCE</scope>
</reference>
<keyword evidence="3" id="KW-1185">Reference proteome</keyword>
<dbReference type="OrthoDB" id="6430321at2759"/>
<evidence type="ECO:0000313" key="2">
    <source>
        <dbReference type="EMBL" id="GFU54382.1"/>
    </source>
</evidence>